<evidence type="ECO:0000313" key="1">
    <source>
        <dbReference type="EMBL" id="GBO88732.1"/>
    </source>
</evidence>
<dbReference type="AlphaFoldDB" id="A0A5M3Q0W6"/>
<dbReference type="Proteomes" id="UP000387223">
    <property type="component" value="Unassembled WGS sequence"/>
</dbReference>
<organism evidence="1 2">
    <name type="scientific">Marinobacter salsuginis</name>
    <dbReference type="NCBI Taxonomy" id="418719"/>
    <lineage>
        <taxon>Bacteria</taxon>
        <taxon>Pseudomonadati</taxon>
        <taxon>Pseudomonadota</taxon>
        <taxon>Gammaproteobacteria</taxon>
        <taxon>Pseudomonadales</taxon>
        <taxon>Marinobacteraceae</taxon>
        <taxon>Marinobacter</taxon>
    </lineage>
</organism>
<dbReference type="RefSeq" id="WP_136630084.1">
    <property type="nucleotide sequence ID" value="NZ_BGZI01000015.1"/>
</dbReference>
<protein>
    <submittedName>
        <fullName evidence="1">Uncharacterized protein</fullName>
    </submittedName>
</protein>
<reference evidence="1 2" key="1">
    <citation type="journal article" date="2019" name="J. Gen. Appl. Microbiol.">
        <title>Aerobic degradation of cis-dichloroethene by the marine bacterium Marinobacter salsuginis strain 5N-3.</title>
        <authorList>
            <person name="Inoue Y."/>
            <person name="Fukunaga Y."/>
            <person name="Katsumata H."/>
            <person name="Ohji S."/>
            <person name="Hosoyama A."/>
            <person name="Mori K."/>
            <person name="Ando K."/>
        </authorList>
    </citation>
    <scope>NUCLEOTIDE SEQUENCE [LARGE SCALE GENOMIC DNA]</scope>
    <source>
        <strain evidence="1 2">NBRC 109114</strain>
    </source>
</reference>
<proteinExistence type="predicted"/>
<evidence type="ECO:0000313" key="2">
    <source>
        <dbReference type="Proteomes" id="UP000387223"/>
    </source>
</evidence>
<dbReference type="EMBL" id="BGZI01000015">
    <property type="protein sequence ID" value="GBO88732.1"/>
    <property type="molecule type" value="Genomic_DNA"/>
</dbReference>
<sequence length="115" mass="13153">MMTLTLKNTKSPLTNMLVRIVEKGDGYGQYNRKTGEHALTNEKSEPLVEFYDLDNDHGPFGQFVSRYKMKTLLEREEGGICLDGGEPKWNVNANEMNEVRRFLRAAREQLTADLA</sequence>
<name>A0A5M3Q0W6_9GAMM</name>
<gene>
    <name evidence="1" type="ORF">MSSD14B_24000</name>
</gene>
<comment type="caution">
    <text evidence="1">The sequence shown here is derived from an EMBL/GenBank/DDBJ whole genome shotgun (WGS) entry which is preliminary data.</text>
</comment>
<accession>A0A5M3Q0W6</accession>